<sequence>MAVPPDMTLRTLNGRFTINRTYSDSLDKMMALQGFPYLVRMAARTASIELNFTSIAIPEPETPNRASKIRIATSVSAAGMSLGKQKVDERNIDGVPWEENDGSLGPIVGRAWWCPLDELSLGFEGGKDEGKPEGLEFLKGFDGANGKDGDLGESRWQLKSGDGPGDGKAVEGGDEVIRLQIEAKKSGALADHVWGFESGFGEGEEKGKRRYTRRMLARKSGKIEMARLVYEYLGPS</sequence>
<gene>
    <name evidence="1" type="ORF">IFR04_014409</name>
</gene>
<dbReference type="EMBL" id="JAFJYH010000377">
    <property type="protein sequence ID" value="KAG4412445.1"/>
    <property type="molecule type" value="Genomic_DNA"/>
</dbReference>
<accession>A0A8H7T4Q9</accession>
<evidence type="ECO:0000313" key="1">
    <source>
        <dbReference type="EMBL" id="KAG4412445.1"/>
    </source>
</evidence>
<organism evidence="1 2">
    <name type="scientific">Cadophora malorum</name>
    <dbReference type="NCBI Taxonomy" id="108018"/>
    <lineage>
        <taxon>Eukaryota</taxon>
        <taxon>Fungi</taxon>
        <taxon>Dikarya</taxon>
        <taxon>Ascomycota</taxon>
        <taxon>Pezizomycotina</taxon>
        <taxon>Leotiomycetes</taxon>
        <taxon>Helotiales</taxon>
        <taxon>Ploettnerulaceae</taxon>
        <taxon>Cadophora</taxon>
    </lineage>
</organism>
<dbReference type="InterPro" id="IPR053037">
    <property type="entry name" value="Pericyclase_pydY-like"/>
</dbReference>
<proteinExistence type="predicted"/>
<evidence type="ECO:0000313" key="2">
    <source>
        <dbReference type="Proteomes" id="UP000664132"/>
    </source>
</evidence>
<dbReference type="PANTHER" id="PTHR38115">
    <property type="entry name" value="LIPOCALIN-LIKE DOMAIN-CONTAINING PROTEIN"/>
    <property type="match status" value="1"/>
</dbReference>
<dbReference type="Proteomes" id="UP000664132">
    <property type="component" value="Unassembled WGS sequence"/>
</dbReference>
<comment type="caution">
    <text evidence="1">The sequence shown here is derived from an EMBL/GenBank/DDBJ whole genome shotgun (WGS) entry which is preliminary data.</text>
</comment>
<dbReference type="AlphaFoldDB" id="A0A8H7T4Q9"/>
<name>A0A8H7T4Q9_9HELO</name>
<keyword evidence="2" id="KW-1185">Reference proteome</keyword>
<dbReference type="OrthoDB" id="425354at2759"/>
<dbReference type="PANTHER" id="PTHR38115:SF1">
    <property type="entry name" value="LIPOCALIN-LIKE DOMAIN-CONTAINING PROTEIN"/>
    <property type="match status" value="1"/>
</dbReference>
<protein>
    <submittedName>
        <fullName evidence="1">Uncharacterized protein</fullName>
    </submittedName>
</protein>
<reference evidence="1" key="1">
    <citation type="submission" date="2021-02" db="EMBL/GenBank/DDBJ databases">
        <title>Genome sequence Cadophora malorum strain M34.</title>
        <authorList>
            <person name="Stefanovic E."/>
            <person name="Vu D."/>
            <person name="Scully C."/>
            <person name="Dijksterhuis J."/>
            <person name="Roader J."/>
            <person name="Houbraken J."/>
        </authorList>
    </citation>
    <scope>NUCLEOTIDE SEQUENCE</scope>
    <source>
        <strain evidence="1">M34</strain>
    </source>
</reference>